<dbReference type="InterPro" id="IPR011704">
    <property type="entry name" value="ATPase_dyneun-rel_AAA"/>
</dbReference>
<dbReference type="Pfam" id="PF07728">
    <property type="entry name" value="AAA_5"/>
    <property type="match status" value="1"/>
</dbReference>
<protein>
    <submittedName>
        <fullName evidence="3">AAA domain-containing protein</fullName>
    </submittedName>
</protein>
<evidence type="ECO:0000259" key="2">
    <source>
        <dbReference type="SMART" id="SM00382"/>
    </source>
</evidence>
<evidence type="ECO:0000313" key="3">
    <source>
        <dbReference type="EMBL" id="QIT48366.1"/>
    </source>
</evidence>
<dbReference type="SMART" id="SM00382">
    <property type="entry name" value="AAA"/>
    <property type="match status" value="1"/>
</dbReference>
<dbReference type="EMBL" id="CP050692">
    <property type="protein sequence ID" value="QIT48366.1"/>
    <property type="molecule type" value="Genomic_DNA"/>
</dbReference>
<evidence type="ECO:0000256" key="1">
    <source>
        <dbReference type="SAM" id="MobiDB-lite"/>
    </source>
</evidence>
<dbReference type="GO" id="GO:0005524">
    <property type="term" value="F:ATP binding"/>
    <property type="evidence" value="ECO:0007669"/>
    <property type="project" value="InterPro"/>
</dbReference>
<gene>
    <name evidence="3" type="ORF">HCX60_36620</name>
</gene>
<sequence>MGTRGECHSVRATAPSGRSSAGERGNRVTTDVSDYGPASPSDPDWGIYRGTGVPRPDGIDDLPPPPPWRTFNGGPPQPGPPEDADEIRRRLGTFSPTAPTDKAQLDVINAALCLRRPLLVTGRPGSGKSTLPYRIAHELGLGRVLYWPVTSRTTLQDGLYSYDAIGRVQATATWRAMSGVPGVATDSEGAGEAPSVGDFLSLGPLGTALLPYERPRVLLVDELDKSDIDLPNDLLSVLEEGTFEIPELVRSEARSPYVEVHTDDPDIRVPVQGGRVRCRAFPIVVITSNGEREFPAAFLRRCLRLDIPQPGVEELAAMVAAHFSAEVAERARDVIAQFHERSSRSGGLAADQLLNAVHLMTSGDHPAQGEQWDKLMAAVWRRLSDY</sequence>
<dbReference type="GO" id="GO:0016887">
    <property type="term" value="F:ATP hydrolysis activity"/>
    <property type="evidence" value="ECO:0007669"/>
    <property type="project" value="InterPro"/>
</dbReference>
<dbReference type="InterPro" id="IPR003593">
    <property type="entry name" value="AAA+_ATPase"/>
</dbReference>
<dbReference type="InterPro" id="IPR027417">
    <property type="entry name" value="P-loop_NTPase"/>
</dbReference>
<dbReference type="AlphaFoldDB" id="A0AAE7CP21"/>
<accession>A0AAE7CP21</accession>
<dbReference type="SUPFAM" id="SSF52540">
    <property type="entry name" value="P-loop containing nucleoside triphosphate hydrolases"/>
    <property type="match status" value="1"/>
</dbReference>
<proteinExistence type="predicted"/>
<organism evidence="3 4">
    <name type="scientific">Streptomyces antibioticus</name>
    <dbReference type="NCBI Taxonomy" id="1890"/>
    <lineage>
        <taxon>Bacteria</taxon>
        <taxon>Bacillati</taxon>
        <taxon>Actinomycetota</taxon>
        <taxon>Actinomycetes</taxon>
        <taxon>Kitasatosporales</taxon>
        <taxon>Streptomycetaceae</taxon>
        <taxon>Streptomyces</taxon>
    </lineage>
</organism>
<feature type="domain" description="AAA+ ATPase" evidence="2">
    <location>
        <begin position="114"/>
        <end position="311"/>
    </location>
</feature>
<dbReference type="Gene3D" id="3.40.50.300">
    <property type="entry name" value="P-loop containing nucleotide triphosphate hydrolases"/>
    <property type="match status" value="1"/>
</dbReference>
<dbReference type="Proteomes" id="UP000502504">
    <property type="component" value="Chromosome"/>
</dbReference>
<reference evidence="3 4" key="1">
    <citation type="submission" date="2020-03" db="EMBL/GenBank/DDBJ databases">
        <title>Is there a link between lipid content and antibiotic production in Streptomyces?</title>
        <authorList>
            <person name="David M."/>
            <person name="Lejeune C."/>
            <person name="Abreu S."/>
            <person name="Thibessard A."/>
            <person name="Leblond P."/>
            <person name="Chaminade P."/>
            <person name="Virolle M.-J."/>
        </authorList>
    </citation>
    <scope>NUCLEOTIDE SEQUENCE [LARGE SCALE GENOMIC DNA]</scope>
    <source>
        <strain evidence="3 4">DSM 41481</strain>
    </source>
</reference>
<name>A0AAE7CP21_STRAT</name>
<feature type="region of interest" description="Disordered" evidence="1">
    <location>
        <begin position="1"/>
        <end position="85"/>
    </location>
</feature>
<evidence type="ECO:0000313" key="4">
    <source>
        <dbReference type="Proteomes" id="UP000502504"/>
    </source>
</evidence>